<dbReference type="SMART" id="SM00382">
    <property type="entry name" value="AAA"/>
    <property type="match status" value="1"/>
</dbReference>
<keyword evidence="11" id="KW-1185">Reference proteome</keyword>
<dbReference type="GO" id="GO:0043565">
    <property type="term" value="F:sequence-specific DNA binding"/>
    <property type="evidence" value="ECO:0007669"/>
    <property type="project" value="InterPro"/>
</dbReference>
<dbReference type="InterPro" id="IPR003593">
    <property type="entry name" value="AAA+_ATPase"/>
</dbReference>
<dbReference type="SUPFAM" id="SSF46689">
    <property type="entry name" value="Homeodomain-like"/>
    <property type="match status" value="1"/>
</dbReference>
<name>A0L5M1_MAGMM</name>
<dbReference type="STRING" id="156889.Mmc1_0743"/>
<dbReference type="FunFam" id="3.40.50.300:FF:000006">
    <property type="entry name" value="DNA-binding transcriptional regulator NtrC"/>
    <property type="match status" value="1"/>
</dbReference>
<dbReference type="Gene3D" id="1.10.10.60">
    <property type="entry name" value="Homeodomain-like"/>
    <property type="match status" value="1"/>
</dbReference>
<dbReference type="Pfam" id="PF25601">
    <property type="entry name" value="AAA_lid_14"/>
    <property type="match status" value="1"/>
</dbReference>
<evidence type="ECO:0000259" key="9">
    <source>
        <dbReference type="PROSITE" id="PS50110"/>
    </source>
</evidence>
<dbReference type="Pfam" id="PF02954">
    <property type="entry name" value="HTH_8"/>
    <property type="match status" value="1"/>
</dbReference>
<evidence type="ECO:0000256" key="1">
    <source>
        <dbReference type="ARBA" id="ARBA00022553"/>
    </source>
</evidence>
<dbReference type="InterPro" id="IPR011006">
    <property type="entry name" value="CheY-like_superfamily"/>
</dbReference>
<dbReference type="GO" id="GO:0005524">
    <property type="term" value="F:ATP binding"/>
    <property type="evidence" value="ECO:0007669"/>
    <property type="project" value="UniProtKB-KW"/>
</dbReference>
<dbReference type="EMBL" id="CP000471">
    <property type="protein sequence ID" value="ABK43264.1"/>
    <property type="molecule type" value="Genomic_DNA"/>
</dbReference>
<dbReference type="eggNOG" id="COG2204">
    <property type="taxonomic scope" value="Bacteria"/>
</dbReference>
<keyword evidence="4" id="KW-0902">Two-component regulatory system</keyword>
<dbReference type="PROSITE" id="PS50110">
    <property type="entry name" value="RESPONSE_REGULATORY"/>
    <property type="match status" value="1"/>
</dbReference>
<evidence type="ECO:0000259" key="8">
    <source>
        <dbReference type="PROSITE" id="PS50045"/>
    </source>
</evidence>
<dbReference type="KEGG" id="mgm:Mmc1_0743"/>
<feature type="domain" description="Response regulatory" evidence="9">
    <location>
        <begin position="4"/>
        <end position="129"/>
    </location>
</feature>
<dbReference type="InterPro" id="IPR058031">
    <property type="entry name" value="AAA_lid_NorR"/>
</dbReference>
<accession>A0L5M1</accession>
<dbReference type="Pfam" id="PF00072">
    <property type="entry name" value="Response_reg"/>
    <property type="match status" value="1"/>
</dbReference>
<dbReference type="Gene3D" id="3.40.50.300">
    <property type="entry name" value="P-loop containing nucleotide triphosphate hydrolases"/>
    <property type="match status" value="1"/>
</dbReference>
<dbReference type="Gene3D" id="1.10.8.60">
    <property type="match status" value="1"/>
</dbReference>
<dbReference type="GO" id="GO:0000160">
    <property type="term" value="P:phosphorelay signal transduction system"/>
    <property type="evidence" value="ECO:0007669"/>
    <property type="project" value="UniProtKB-KW"/>
</dbReference>
<dbReference type="InterPro" id="IPR002197">
    <property type="entry name" value="HTH_Fis"/>
</dbReference>
<evidence type="ECO:0000256" key="2">
    <source>
        <dbReference type="ARBA" id="ARBA00022741"/>
    </source>
</evidence>
<dbReference type="AlphaFoldDB" id="A0L5M1"/>
<keyword evidence="2" id="KW-0547">Nucleotide-binding</keyword>
<dbReference type="InterPro" id="IPR027417">
    <property type="entry name" value="P-loop_NTPase"/>
</dbReference>
<evidence type="ECO:0000313" key="11">
    <source>
        <dbReference type="Proteomes" id="UP000002586"/>
    </source>
</evidence>
<dbReference type="PROSITE" id="PS50045">
    <property type="entry name" value="SIGMA54_INTERACT_4"/>
    <property type="match status" value="1"/>
</dbReference>
<gene>
    <name evidence="10" type="ordered locus">Mmc1_0743</name>
</gene>
<evidence type="ECO:0000313" key="10">
    <source>
        <dbReference type="EMBL" id="ABK43264.1"/>
    </source>
</evidence>
<dbReference type="Gene3D" id="3.40.50.2300">
    <property type="match status" value="1"/>
</dbReference>
<dbReference type="InterPro" id="IPR002078">
    <property type="entry name" value="Sigma_54_int"/>
</dbReference>
<dbReference type="InterPro" id="IPR025944">
    <property type="entry name" value="Sigma_54_int_dom_CS"/>
</dbReference>
<dbReference type="GO" id="GO:0006355">
    <property type="term" value="P:regulation of DNA-templated transcription"/>
    <property type="evidence" value="ECO:0007669"/>
    <property type="project" value="InterPro"/>
</dbReference>
<organism evidence="10 11">
    <name type="scientific">Magnetococcus marinus (strain ATCC BAA-1437 / JCM 17883 / MC-1)</name>
    <dbReference type="NCBI Taxonomy" id="156889"/>
    <lineage>
        <taxon>Bacteria</taxon>
        <taxon>Pseudomonadati</taxon>
        <taxon>Pseudomonadota</taxon>
        <taxon>Magnetococcia</taxon>
        <taxon>Magnetococcales</taxon>
        <taxon>Magnetococcaceae</taxon>
        <taxon>Magnetococcus</taxon>
    </lineage>
</organism>
<dbReference type="RefSeq" id="WP_011712424.1">
    <property type="nucleotide sequence ID" value="NC_008576.1"/>
</dbReference>
<evidence type="ECO:0000256" key="4">
    <source>
        <dbReference type="ARBA" id="ARBA00023012"/>
    </source>
</evidence>
<dbReference type="Proteomes" id="UP000002586">
    <property type="component" value="Chromosome"/>
</dbReference>
<dbReference type="CDD" id="cd00009">
    <property type="entry name" value="AAA"/>
    <property type="match status" value="1"/>
</dbReference>
<dbReference type="SUPFAM" id="SSF52540">
    <property type="entry name" value="P-loop containing nucleoside triphosphate hydrolases"/>
    <property type="match status" value="1"/>
</dbReference>
<evidence type="ECO:0000256" key="5">
    <source>
        <dbReference type="ARBA" id="ARBA00023015"/>
    </source>
</evidence>
<dbReference type="FunFam" id="3.40.50.2300:FF:000018">
    <property type="entry name" value="DNA-binding transcriptional regulator NtrC"/>
    <property type="match status" value="1"/>
</dbReference>
<reference evidence="10 11" key="2">
    <citation type="journal article" date="2012" name="Int. J. Syst. Evol. Microbiol.">
        <title>Magnetococcus marinus gen. nov., sp. nov., a marine, magnetotactic bacterium that represents a novel lineage (Magnetococcaceae fam. nov.; Magnetococcales ord. nov.) at the base of the Alphaproteobacteria.</title>
        <authorList>
            <person name="Bazylinski D.A."/>
            <person name="Williams T.J."/>
            <person name="Lefevre C.T."/>
            <person name="Berg R.J."/>
            <person name="Zhang C.L."/>
            <person name="Bowser S.S."/>
            <person name="Dean A.J."/>
            <person name="Beveridge T.J."/>
        </authorList>
    </citation>
    <scope>NUCLEOTIDE SEQUENCE [LARGE SCALE GENOMIC DNA]</scope>
    <source>
        <strain evidence="11">ATCC BAA-1437 / JCM 17883 / MC-1</strain>
    </source>
</reference>
<dbReference type="OrthoDB" id="9802388at2"/>
<dbReference type="SMART" id="SM00448">
    <property type="entry name" value="REC"/>
    <property type="match status" value="1"/>
</dbReference>
<evidence type="ECO:0000256" key="3">
    <source>
        <dbReference type="ARBA" id="ARBA00022840"/>
    </source>
</evidence>
<keyword evidence="3" id="KW-0067">ATP-binding</keyword>
<reference evidence="11" key="1">
    <citation type="journal article" date="2009" name="Appl. Environ. Microbiol.">
        <title>Complete genome sequence of the chemolithoautotrophic marine magnetotactic coccus strain MC-1.</title>
        <authorList>
            <person name="Schubbe S."/>
            <person name="Williams T.J."/>
            <person name="Xie G."/>
            <person name="Kiss H.E."/>
            <person name="Brettin T.S."/>
            <person name="Martinez D."/>
            <person name="Ross C.A."/>
            <person name="Schuler D."/>
            <person name="Cox B.L."/>
            <person name="Nealson K.H."/>
            <person name="Bazylinski D.A."/>
        </authorList>
    </citation>
    <scope>NUCLEOTIDE SEQUENCE [LARGE SCALE GENOMIC DNA]</scope>
    <source>
        <strain evidence="11">ATCC BAA-1437 / JCM 17883 / MC-1</strain>
    </source>
</reference>
<sequence>MSHTILIVDDESAIRTSLRGILEDESYRVVEAASAEDALQLLAETPVSAIMLDIWMKGMDGIEALRCIKGMEGAQDVELPTHNREVPVIMMSGHGTIDTAVQATRLGAYDFLEKPLSLDRVLLLLDRAIREWGLRRENRALRARMDHADVLVGSSPAMQRLEAQIQRVAPTDGWVLINGEIGSGKEVVARRIHALSKRAQGPFIGVNSATIPDERIETALFGQGGNAKEDSRGLLEQGHQGTLFLDEISDMSLPAQARILRLLQEQRFERVGGGHIIQVDVRVIAATNRDLSQEMAQGRFREDLYYRLNVVPLDVPPLRERREDIPALVNHFLLSGMGSHDRTFTPEALALLQAYRWPGNVRELRNLVERLAIMAPQAQIGADDLPSFVAPQREKRQNCPEVGPIAQLLNTNLRDAREQFEILYLQAKLKANDGNISRTAEEVGMQRTAFHRKLKTLGITS</sequence>
<dbReference type="HOGENOM" id="CLU_000445_0_6_5"/>
<dbReference type="Pfam" id="PF00158">
    <property type="entry name" value="Sigma54_activat"/>
    <property type="match status" value="1"/>
</dbReference>
<dbReference type="InterPro" id="IPR001789">
    <property type="entry name" value="Sig_transdc_resp-reg_receiver"/>
</dbReference>
<evidence type="ECO:0000256" key="6">
    <source>
        <dbReference type="ARBA" id="ARBA00023163"/>
    </source>
</evidence>
<feature type="domain" description="Sigma-54 factor interaction" evidence="8">
    <location>
        <begin position="151"/>
        <end position="373"/>
    </location>
</feature>
<proteinExistence type="predicted"/>
<keyword evidence="5" id="KW-0805">Transcription regulation</keyword>
<dbReference type="PROSITE" id="PS00688">
    <property type="entry name" value="SIGMA54_INTERACT_3"/>
    <property type="match status" value="1"/>
</dbReference>
<protein>
    <submittedName>
        <fullName evidence="10">Two component, sigma54 specific, transcriptional regulator, Fis family</fullName>
    </submittedName>
</protein>
<dbReference type="SUPFAM" id="SSF52172">
    <property type="entry name" value="CheY-like"/>
    <property type="match status" value="1"/>
</dbReference>
<dbReference type="PANTHER" id="PTHR32071:SF17">
    <property type="entry name" value="TRANSCRIPTIONAL REGULATOR (NTRC FAMILY)"/>
    <property type="match status" value="1"/>
</dbReference>
<keyword evidence="6" id="KW-0804">Transcription</keyword>
<dbReference type="InterPro" id="IPR009057">
    <property type="entry name" value="Homeodomain-like_sf"/>
</dbReference>
<feature type="modified residue" description="4-aspartylphosphate" evidence="7">
    <location>
        <position position="53"/>
    </location>
</feature>
<keyword evidence="1 7" id="KW-0597">Phosphoprotein</keyword>
<dbReference type="PANTHER" id="PTHR32071">
    <property type="entry name" value="TRANSCRIPTIONAL REGULATORY PROTEIN"/>
    <property type="match status" value="1"/>
</dbReference>
<evidence type="ECO:0000256" key="7">
    <source>
        <dbReference type="PROSITE-ProRule" id="PRU00169"/>
    </source>
</evidence>